<dbReference type="InterPro" id="IPR043917">
    <property type="entry name" value="DUF5753"/>
</dbReference>
<dbReference type="Pfam" id="PF19054">
    <property type="entry name" value="DUF5753"/>
    <property type="match status" value="1"/>
</dbReference>
<gene>
    <name evidence="2" type="ORF">G7043_31515</name>
</gene>
<reference evidence="2 3" key="1">
    <citation type="submission" date="2020-03" db="EMBL/GenBank/DDBJ databases">
        <title>Isolation and identification of active actinomycetes.</title>
        <authorList>
            <person name="Sun X."/>
        </authorList>
    </citation>
    <scope>NUCLEOTIDE SEQUENCE [LARGE SCALE GENOMIC DNA]</scope>
    <source>
        <strain evidence="2 3">NEAU-D13</strain>
    </source>
</reference>
<feature type="domain" description="HTH cro/C1-type" evidence="1">
    <location>
        <begin position="17"/>
        <end position="72"/>
    </location>
</feature>
<dbReference type="RefSeq" id="WP_166051897.1">
    <property type="nucleotide sequence ID" value="NZ_JAAMPJ010000010.1"/>
</dbReference>
<dbReference type="EMBL" id="JAAMPJ010000010">
    <property type="protein sequence ID" value="NGY63461.1"/>
    <property type="molecule type" value="Genomic_DNA"/>
</dbReference>
<dbReference type="Gene3D" id="1.10.260.40">
    <property type="entry name" value="lambda repressor-like DNA-binding domains"/>
    <property type="match status" value="1"/>
</dbReference>
<evidence type="ECO:0000313" key="2">
    <source>
        <dbReference type="EMBL" id="NGY63461.1"/>
    </source>
</evidence>
<dbReference type="Pfam" id="PF13560">
    <property type="entry name" value="HTH_31"/>
    <property type="match status" value="1"/>
</dbReference>
<dbReference type="SUPFAM" id="SSF47413">
    <property type="entry name" value="lambda repressor-like DNA-binding domains"/>
    <property type="match status" value="1"/>
</dbReference>
<dbReference type="AlphaFoldDB" id="A0A7C9W0T2"/>
<dbReference type="InterPro" id="IPR010982">
    <property type="entry name" value="Lambda_DNA-bd_dom_sf"/>
</dbReference>
<evidence type="ECO:0000259" key="1">
    <source>
        <dbReference type="PROSITE" id="PS50943"/>
    </source>
</evidence>
<name>A0A7C9W0T2_9PSEU</name>
<sequence>MTTINSTAYSRDLGDELRRMRQRFTGLRGRGLATQLGWDPSKVSNMEHGKIRATEIDLAQYLAACGKDIDFIEDFFRRYRNAFDPYLAQTPDNLRTLLLTEASATKITSYDIVAVHSLLQTPAYARALQAATHEDSAMDCDRQAVMRRPASPECVFYLHEIALRMRLGGVQVMHEQHTKLLAHANIVRIVPLEATTAAFQSKCTLFEFEKATPIVYAESGHAKVFAQDEAAVDRAEKLFDLLDSVALDEERTRRKLTEYTSQLAPVHALTSRQ</sequence>
<dbReference type="SMART" id="SM00530">
    <property type="entry name" value="HTH_XRE"/>
    <property type="match status" value="1"/>
</dbReference>
<proteinExistence type="predicted"/>
<accession>A0A7C9W0T2</accession>
<dbReference type="PROSITE" id="PS50943">
    <property type="entry name" value="HTH_CROC1"/>
    <property type="match status" value="1"/>
</dbReference>
<organism evidence="2 3">
    <name type="scientific">Lentzea alba</name>
    <dbReference type="NCBI Taxonomy" id="2714351"/>
    <lineage>
        <taxon>Bacteria</taxon>
        <taxon>Bacillati</taxon>
        <taxon>Actinomycetota</taxon>
        <taxon>Actinomycetes</taxon>
        <taxon>Pseudonocardiales</taxon>
        <taxon>Pseudonocardiaceae</taxon>
        <taxon>Lentzea</taxon>
    </lineage>
</organism>
<keyword evidence="3" id="KW-1185">Reference proteome</keyword>
<dbReference type="InterPro" id="IPR001387">
    <property type="entry name" value="Cro/C1-type_HTH"/>
</dbReference>
<evidence type="ECO:0000313" key="3">
    <source>
        <dbReference type="Proteomes" id="UP000481360"/>
    </source>
</evidence>
<dbReference type="Proteomes" id="UP000481360">
    <property type="component" value="Unassembled WGS sequence"/>
</dbReference>
<comment type="caution">
    <text evidence="2">The sequence shown here is derived from an EMBL/GenBank/DDBJ whole genome shotgun (WGS) entry which is preliminary data.</text>
</comment>
<protein>
    <submittedName>
        <fullName evidence="2">Helix-turn-helix domain-containing protein</fullName>
    </submittedName>
</protein>
<dbReference type="GO" id="GO:0003677">
    <property type="term" value="F:DNA binding"/>
    <property type="evidence" value="ECO:0007669"/>
    <property type="project" value="InterPro"/>
</dbReference>